<evidence type="ECO:0000313" key="7">
    <source>
        <dbReference type="Proteomes" id="UP000244810"/>
    </source>
</evidence>
<evidence type="ECO:0000256" key="1">
    <source>
        <dbReference type="ARBA" id="ARBA00007749"/>
    </source>
</evidence>
<dbReference type="SMART" id="SM00849">
    <property type="entry name" value="Lactamase_B"/>
    <property type="match status" value="1"/>
</dbReference>
<dbReference type="Proteomes" id="UP000244810">
    <property type="component" value="Unassembled WGS sequence"/>
</dbReference>
<name>A0A2T7UUU8_9RHOB</name>
<evidence type="ECO:0000256" key="3">
    <source>
        <dbReference type="ARBA" id="ARBA00022801"/>
    </source>
</evidence>
<dbReference type="PANTHER" id="PTHR42978">
    <property type="entry name" value="QUORUM-QUENCHING LACTONASE YTNP-RELATED-RELATED"/>
    <property type="match status" value="1"/>
</dbReference>
<dbReference type="Gene3D" id="3.60.15.10">
    <property type="entry name" value="Ribonuclease Z/Hydroxyacylglutathione hydrolase-like"/>
    <property type="match status" value="1"/>
</dbReference>
<dbReference type="SUPFAM" id="SSF56281">
    <property type="entry name" value="Metallo-hydrolase/oxidoreductase"/>
    <property type="match status" value="1"/>
</dbReference>
<comment type="similarity">
    <text evidence="1">Belongs to the metallo-beta-lactamase superfamily.</text>
</comment>
<dbReference type="GO" id="GO:0046872">
    <property type="term" value="F:metal ion binding"/>
    <property type="evidence" value="ECO:0007669"/>
    <property type="project" value="UniProtKB-KW"/>
</dbReference>
<dbReference type="InterPro" id="IPR001279">
    <property type="entry name" value="Metallo-B-lactamas"/>
</dbReference>
<evidence type="ECO:0000256" key="2">
    <source>
        <dbReference type="ARBA" id="ARBA00022723"/>
    </source>
</evidence>
<dbReference type="RefSeq" id="WP_107750764.1">
    <property type="nucleotide sequence ID" value="NZ_QBKF01000002.1"/>
</dbReference>
<reference evidence="6 7" key="1">
    <citation type="journal article" date="2011" name="Syst. Appl. Microbiol.">
        <title>Defluviimonas denitrificans gen. nov., sp. nov., and Pararhodobacter aggregans gen. nov., sp. nov., non-phototrophic Rhodobacteraceae from the biofilter of a marine aquaculture.</title>
        <authorList>
            <person name="Foesel B.U."/>
            <person name="Drake H.L."/>
            <person name="Schramm A."/>
        </authorList>
    </citation>
    <scope>NUCLEOTIDE SEQUENCE [LARGE SCALE GENOMIC DNA]</scope>
    <source>
        <strain evidence="6 7">D1-19</strain>
    </source>
</reference>
<keyword evidence="2" id="KW-0479">Metal-binding</keyword>
<accession>A0A2T7UUU8</accession>
<dbReference type="CDD" id="cd07720">
    <property type="entry name" value="OPHC2-like_MBL-fold"/>
    <property type="match status" value="1"/>
</dbReference>
<dbReference type="InterPro" id="IPR051013">
    <property type="entry name" value="MBL_superfamily_lactonases"/>
</dbReference>
<proteinExistence type="inferred from homology"/>
<protein>
    <submittedName>
        <fullName evidence="6">MBL fold metallo-hydrolase</fullName>
    </submittedName>
</protein>
<sequence length="305" mass="32405">MQITRRAFTTGGLMLGGLALGPGLGLPARASARFGSMQIDMVSDGNLVLPRDFITGPMPAEELAAILTRNGITGEALTPPCNVTLLRHEDRVILFDVGSGSDFQPSAGLLPETLDSLGLAPEDITHLVITHGHPDHIWGLLDEFDEPFLPEAQILMGRAEFDYWMDPGTLDSIGAARQAFAIGAQRRLEAVADLVTFFEDGAEILPGVAARLTPGHTPGHMSFELRDGSESLMVLGDAIGNHHVAFERPAWESGSDQDPATAAATRVALFDQLASAQMPIAGFHLPGGLGRVEAHADGGYRFQPA</sequence>
<dbReference type="GO" id="GO:0016787">
    <property type="term" value="F:hydrolase activity"/>
    <property type="evidence" value="ECO:0007669"/>
    <property type="project" value="UniProtKB-KW"/>
</dbReference>
<keyword evidence="7" id="KW-1185">Reference proteome</keyword>
<dbReference type="EMBL" id="QDDR01000002">
    <property type="protein sequence ID" value="PVE48349.1"/>
    <property type="molecule type" value="Genomic_DNA"/>
</dbReference>
<dbReference type="AlphaFoldDB" id="A0A2T7UUU8"/>
<gene>
    <name evidence="6" type="ORF">DDE23_04565</name>
</gene>
<evidence type="ECO:0000256" key="4">
    <source>
        <dbReference type="ARBA" id="ARBA00022833"/>
    </source>
</evidence>
<keyword evidence="3 6" id="KW-0378">Hydrolase</keyword>
<dbReference type="Pfam" id="PF00753">
    <property type="entry name" value="Lactamase_B"/>
    <property type="match status" value="1"/>
</dbReference>
<dbReference type="OrthoDB" id="9773738at2"/>
<feature type="domain" description="Metallo-beta-lactamase" evidence="5">
    <location>
        <begin position="80"/>
        <end position="278"/>
    </location>
</feature>
<keyword evidence="4" id="KW-0862">Zinc</keyword>
<evidence type="ECO:0000259" key="5">
    <source>
        <dbReference type="SMART" id="SM00849"/>
    </source>
</evidence>
<dbReference type="InterPro" id="IPR006311">
    <property type="entry name" value="TAT_signal"/>
</dbReference>
<organism evidence="6 7">
    <name type="scientific">Pararhodobacter aggregans</name>
    <dbReference type="NCBI Taxonomy" id="404875"/>
    <lineage>
        <taxon>Bacteria</taxon>
        <taxon>Pseudomonadati</taxon>
        <taxon>Pseudomonadota</taxon>
        <taxon>Alphaproteobacteria</taxon>
        <taxon>Rhodobacterales</taxon>
        <taxon>Paracoccaceae</taxon>
        <taxon>Pararhodobacter</taxon>
    </lineage>
</organism>
<dbReference type="InterPro" id="IPR036866">
    <property type="entry name" value="RibonucZ/Hydroxyglut_hydro"/>
</dbReference>
<dbReference type="PROSITE" id="PS51318">
    <property type="entry name" value="TAT"/>
    <property type="match status" value="1"/>
</dbReference>
<evidence type="ECO:0000313" key="6">
    <source>
        <dbReference type="EMBL" id="PVE48349.1"/>
    </source>
</evidence>
<dbReference type="PANTHER" id="PTHR42978:SF6">
    <property type="entry name" value="QUORUM-QUENCHING LACTONASE YTNP-RELATED"/>
    <property type="match status" value="1"/>
</dbReference>
<comment type="caution">
    <text evidence="6">The sequence shown here is derived from an EMBL/GenBank/DDBJ whole genome shotgun (WGS) entry which is preliminary data.</text>
</comment>